<protein>
    <recommendedName>
        <fullName evidence="1">PKD domain-containing protein</fullName>
    </recommendedName>
</protein>
<accession>A0ABQ5MKU2</accession>
<proteinExistence type="predicted"/>
<sequence>MLKKYIFLIFLTVSVNIVKSQKEAANWYFGNYAGIAFDPCDSLQFDHVLYDGALSTTEGCASISKKSDGSLLFYTDGTYVYNRNHTQMPNGSGLIGDPSSTQSGIIVPFTDDDQKFYIFTVDDGSGPLAYSVVDMSLDSGFGDVVASQKNILLLNSTSEKICATESDNDGYWVIAYGNSSPPYTTMAAFEITAAGVQPPVISNLALNQNSDSRGYLKISPDGTKIACASASADELYLYNFDPATGAVYDETHLGIFTSNDTPYGLEFSTNSNILYCHSYNGSSSSNLIQYDLTADDIELSQITLHEGNNVFRGALQLGIDGRIYRTVPLSYTTGTNYLSVIEHPNVYGPGCGYTHNAIDLGTGIATQGLPPFISSFLHTNIEEEYICETDTTEIELLYEFNEANGYIEWDFGDPDSPDNIYVGPNGGLTATHVFTHPGTFEVIATIHDGCIEKNVKNEITIYELPDQEVDLIEWIACTSNLDGSYEFDFTEKDAEILGNTPIDFTVNYYFTQTDAENETNPITGPYTYTSNTPEMIYAVIVNPDHPECRKIDAFEIGTELQPVVNQMEGFALCDEGLTYMEIDLTPKIAEALGTQDNTLFNVSFHSSLYNAEDDLYPLSLNYNAVTTTHTIYVRVENVNHEDCYEIGTFEILFYDSPTATPVDDIYGCLDETTGLATFDTDGITEAILNGASHSVLFFDANGNSLGNELPDPLDIAPQTITAQVTDSYPVCYNFDGSNFTLNGDAYYTTATNDTIELTHYESLPDADGNMGSAWANSMFDITEDFNIDAQLYFGLYNAGADGIAFVLQPLTASAGTIGGGLGYEGIAPSLAVEFDTFNNADDPLVNDHIAIISDGNASNLPAHSEYTTPYDAGNIEDGQWHSVNFNWDADTMTYTITYEGTVVQTATIDMLNDVFAGNPYVYWGFTAATGAATNTQMVLVENFCGAQQDVGCSDSITFDLIGVTPLDLTPITPLETCDTDDDGFAEFDTSTIQDLVESDFSDIGRYTVEYYDVAGNLLSTPLPNPYVNSTIDTETLTISVTDTLSGCTMTNDLTLIVNPRPQVITPTPLYGCNYDGTGYTTFTLSDKTAEILNGQTGMNVYYYASMADLEANTAALPNQYVNTATPSQTIFVKLQDGTTGCYNTTTLELIIAEPPVANTPSTITFCDDDNDGFGEFYFDYVYDEVIPDGTTNYTVTIHETEEDAEYDQNPQVAPYENIYADNQTMYVRVENDLTECYDIVELELIVNPTPVVPYNLEPLEICDDQLADGRAEFDLTEQNANVFGTQSTTDYTITYHLTYDYAVLGTPALSTYYTNYIPYSQEIYVRLEDNVTGCFTVREFDLIVNPNPVINPSYDNDLALCDDFGQPGDEITEFDLTVENEEITGGINGYIVSYYETEADADAGINPVPDDTSYFNTVSPYTMHVRVEDANTGCYTLTTVTLRVLNNPSPLADNQDLEVCDDDSDGDSTNGQAEFDLTTYESELLNGETNVTPTYYETYDDAFDGTNPIPNPEAYYNVDPFAQTIYVAVTNNSTGCLTITTIDIIVHPLPEVTDEPTYFLCEVDNDDVETILLTEMDGFVLDNGDATDLTITYYETETNAIDDEAEYVGPYITINSTEQIYARVENTVTGCISVIGFLIDIEQAPLAFTPDPIVYCESLGADGYYNNDGVEVFNLEEVIETIRGSQDPDTYPVAIYTSLADAEAGINAIPTDELNPYTSGTTTLYAVVTNVNTTCTNGDPIVIELIVEPVPEVTLDNADGIICTDATNNPIIGTDLGAEYTYEWNTGETTPTIEITEAGEYYVTITNTTTINQCAYESNHVYYEEASLPAVTPTVVQSEIFDGQNTVQVTANGAGVSEYGYQLDHGSMQYSGTFNNVEPGIHTVTITELNGCGSLTLEVSVIDYMKYFTPNGDGVNDTWRVIGLESQENAQVFIFDRQGKLVKQMSATSDGWNGTYNGNQMPSSDYWFKVVYTEPSSGEVREFNSHFSLKR</sequence>
<dbReference type="InterPro" id="IPR013320">
    <property type="entry name" value="ConA-like_dom_sf"/>
</dbReference>
<dbReference type="SUPFAM" id="SSF49899">
    <property type="entry name" value="Concanavalin A-like lectins/glucanases"/>
    <property type="match status" value="1"/>
</dbReference>
<dbReference type="Pfam" id="PF18483">
    <property type="entry name" value="Lectin_L-type_dom"/>
    <property type="match status" value="1"/>
</dbReference>
<dbReference type="InterPro" id="IPR019825">
    <property type="entry name" value="Lectin_legB_Mn/Ca_BS"/>
</dbReference>
<feature type="domain" description="PKD" evidence="1">
    <location>
        <begin position="408"/>
        <end position="448"/>
    </location>
</feature>
<evidence type="ECO:0000313" key="3">
    <source>
        <dbReference type="Proteomes" id="UP001143543"/>
    </source>
</evidence>
<evidence type="ECO:0000259" key="1">
    <source>
        <dbReference type="PROSITE" id="PS50093"/>
    </source>
</evidence>
<organism evidence="2 3">
    <name type="scientific">Neptunitalea lumnitzerae</name>
    <dbReference type="NCBI Taxonomy" id="2965509"/>
    <lineage>
        <taxon>Bacteria</taxon>
        <taxon>Pseudomonadati</taxon>
        <taxon>Bacteroidota</taxon>
        <taxon>Flavobacteriia</taxon>
        <taxon>Flavobacteriales</taxon>
        <taxon>Flavobacteriaceae</taxon>
        <taxon>Neptunitalea</taxon>
    </lineage>
</organism>
<dbReference type="RefSeq" id="WP_281765590.1">
    <property type="nucleotide sequence ID" value="NZ_BRVO01000002.1"/>
</dbReference>
<dbReference type="EMBL" id="BRVO01000002">
    <property type="protein sequence ID" value="GLB49972.1"/>
    <property type="molecule type" value="Genomic_DNA"/>
</dbReference>
<evidence type="ECO:0000313" key="2">
    <source>
        <dbReference type="EMBL" id="GLB49972.1"/>
    </source>
</evidence>
<dbReference type="InterPro" id="IPR056573">
    <property type="entry name" value="Lectin_L-type_dom"/>
</dbReference>
<dbReference type="InterPro" id="IPR000601">
    <property type="entry name" value="PKD_dom"/>
</dbReference>
<reference evidence="2" key="1">
    <citation type="submission" date="2022-07" db="EMBL/GenBank/DDBJ databases">
        <title>Taxonomy of Novel Oxalotrophic and Methylotrophic Bacteria.</title>
        <authorList>
            <person name="Sahin N."/>
            <person name="Tani A."/>
        </authorList>
    </citation>
    <scope>NUCLEOTIDE SEQUENCE</scope>
    <source>
        <strain evidence="2">Y10</strain>
    </source>
</reference>
<name>A0ABQ5MKU2_9FLAO</name>
<gene>
    <name evidence="2" type="ORF">Y10_23400</name>
</gene>
<comment type="caution">
    <text evidence="2">The sequence shown here is derived from an EMBL/GenBank/DDBJ whole genome shotgun (WGS) entry which is preliminary data.</text>
</comment>
<dbReference type="NCBIfam" id="TIGR04131">
    <property type="entry name" value="Bac_Flav_CTERM"/>
    <property type="match status" value="1"/>
</dbReference>
<dbReference type="CDD" id="cd01951">
    <property type="entry name" value="lectin_L-type"/>
    <property type="match status" value="1"/>
</dbReference>
<dbReference type="Gene3D" id="2.60.40.10">
    <property type="entry name" value="Immunoglobulins"/>
    <property type="match status" value="1"/>
</dbReference>
<dbReference type="SUPFAM" id="SSF50960">
    <property type="entry name" value="TolB, C-terminal domain"/>
    <property type="match status" value="1"/>
</dbReference>
<dbReference type="Gene3D" id="2.60.120.200">
    <property type="match status" value="1"/>
</dbReference>
<dbReference type="Proteomes" id="UP001143543">
    <property type="component" value="Unassembled WGS sequence"/>
</dbReference>
<dbReference type="PROSITE" id="PS50093">
    <property type="entry name" value="PKD"/>
    <property type="match status" value="1"/>
</dbReference>
<dbReference type="SUPFAM" id="SSF49299">
    <property type="entry name" value="PKD domain"/>
    <property type="match status" value="1"/>
</dbReference>
<dbReference type="InterPro" id="IPR013783">
    <property type="entry name" value="Ig-like_fold"/>
</dbReference>
<dbReference type="InterPro" id="IPR026341">
    <property type="entry name" value="T9SS_type_B"/>
</dbReference>
<dbReference type="InterPro" id="IPR035986">
    <property type="entry name" value="PKD_dom_sf"/>
</dbReference>
<keyword evidence="3" id="KW-1185">Reference proteome</keyword>
<dbReference type="Pfam" id="PF13585">
    <property type="entry name" value="CHU_C"/>
    <property type="match status" value="1"/>
</dbReference>
<dbReference type="PROSITE" id="PS00307">
    <property type="entry name" value="LECTIN_LEGUME_BETA"/>
    <property type="match status" value="1"/>
</dbReference>